<keyword evidence="2" id="KW-1185">Reference proteome</keyword>
<dbReference type="EMBL" id="CM034410">
    <property type="protein sequence ID" value="KAJ0171445.1"/>
    <property type="molecule type" value="Genomic_DNA"/>
</dbReference>
<protein>
    <submittedName>
        <fullName evidence="1">Uncharacterized protein</fullName>
    </submittedName>
</protein>
<dbReference type="Proteomes" id="UP000824533">
    <property type="component" value="Linkage Group LG24"/>
</dbReference>
<gene>
    <name evidence="1" type="ORF">K1T71_012995</name>
</gene>
<comment type="caution">
    <text evidence="1">The sequence shown here is derived from an EMBL/GenBank/DDBJ whole genome shotgun (WGS) entry which is preliminary data.</text>
</comment>
<accession>A0ACC1CIT5</accession>
<name>A0ACC1CIT5_9NEOP</name>
<sequence>MCRGQIYMVWRSLIENVTPKDDVKYKRLLVFTDDVKNYNNKVCLDNQIHKSNENTTPVPDQLALWRQHEDLKMKLSSAEEQVAKARRDVHQLMDKISCKLSQRNLAKRHRNDAQRRLHLLQQVSEELQTKKSNLQETVSIANSLCYIENEYDAESKLDKCMGLVRRGAGRGASTASTSPPFNMNSMSMSSTVSTNSSSVDHDTDEHIVSLAKCGGDNLWPLLCERRAALCTALMMNNLKQDVKRNDRMTPESVLSHTYALHCSIALEATKCKHHIAHTKNRLAGVIDNFNMYPTDDACEYLVVCCERIGAQARVNALKSLMDELEHRRGIFEADGRHVVERHAAKRMIINMDKAILSKKDDLKRVMTSLQMTEKKIDNISECLRAVFTSLKDHEKLNDVAQYGDQMYHSLQSISKLRQFYDEKREKIKNKVNLSLEFEVSDNSYLNYTDEGSPRFIDELKLYLNKFNLEKNRKLVLESGEKIWIFETIQSSLERLYGKWQDDNVVSSLLCPSVNIYMNFKQLIDIIHEKMELSSIFNEMEDITEISKEEKRSADIIKKRLNESLLLLKDISRTLNVGFENLEFWSKNEYITELSKEEKRSADIIKKRLNESLLLLKDISRTLNVGFENLEFWSKNECKKYISTNRYVDGKTYREYEKCYLDYMNI</sequence>
<organism evidence="1 2">
    <name type="scientific">Dendrolimus kikuchii</name>
    <dbReference type="NCBI Taxonomy" id="765133"/>
    <lineage>
        <taxon>Eukaryota</taxon>
        <taxon>Metazoa</taxon>
        <taxon>Ecdysozoa</taxon>
        <taxon>Arthropoda</taxon>
        <taxon>Hexapoda</taxon>
        <taxon>Insecta</taxon>
        <taxon>Pterygota</taxon>
        <taxon>Neoptera</taxon>
        <taxon>Endopterygota</taxon>
        <taxon>Lepidoptera</taxon>
        <taxon>Glossata</taxon>
        <taxon>Ditrysia</taxon>
        <taxon>Bombycoidea</taxon>
        <taxon>Lasiocampidae</taxon>
        <taxon>Dendrolimus</taxon>
    </lineage>
</organism>
<evidence type="ECO:0000313" key="2">
    <source>
        <dbReference type="Proteomes" id="UP000824533"/>
    </source>
</evidence>
<proteinExistence type="predicted"/>
<reference evidence="1 2" key="1">
    <citation type="journal article" date="2021" name="Front. Genet.">
        <title>Chromosome-Level Genome Assembly Reveals Significant Gene Expansion in the Toll and IMD Signaling Pathways of Dendrolimus kikuchii.</title>
        <authorList>
            <person name="Zhou J."/>
            <person name="Wu P."/>
            <person name="Xiong Z."/>
            <person name="Liu N."/>
            <person name="Zhao N."/>
            <person name="Ji M."/>
            <person name="Qiu Y."/>
            <person name="Yang B."/>
        </authorList>
    </citation>
    <scope>NUCLEOTIDE SEQUENCE [LARGE SCALE GENOMIC DNA]</scope>
    <source>
        <strain evidence="1">Ann1</strain>
    </source>
</reference>
<evidence type="ECO:0000313" key="1">
    <source>
        <dbReference type="EMBL" id="KAJ0171445.1"/>
    </source>
</evidence>